<accession>A0AAD5JNK6</accession>
<name>A0AAD5JNK6_9FUNG</name>
<comment type="caution">
    <text evidence="2">The sequence shown here is derived from an EMBL/GenBank/DDBJ whole genome shotgun (WGS) entry which is preliminary data.</text>
</comment>
<dbReference type="InterPro" id="IPR003749">
    <property type="entry name" value="ThiS/MoaD-like"/>
</dbReference>
<dbReference type="Proteomes" id="UP001209540">
    <property type="component" value="Unassembled WGS sequence"/>
</dbReference>
<reference evidence="2" key="2">
    <citation type="submission" date="2023-02" db="EMBL/GenBank/DDBJ databases">
        <authorList>
            <consortium name="DOE Joint Genome Institute"/>
            <person name="Mondo S.J."/>
            <person name="Chang Y."/>
            <person name="Wang Y."/>
            <person name="Ahrendt S."/>
            <person name="Andreopoulos W."/>
            <person name="Barry K."/>
            <person name="Beard J."/>
            <person name="Benny G.L."/>
            <person name="Blankenship S."/>
            <person name="Bonito G."/>
            <person name="Cuomo C."/>
            <person name="Desiro A."/>
            <person name="Gervers K.A."/>
            <person name="Hundley H."/>
            <person name="Kuo A."/>
            <person name="LaButti K."/>
            <person name="Lang B.F."/>
            <person name="Lipzen A."/>
            <person name="O'Donnell K."/>
            <person name="Pangilinan J."/>
            <person name="Reynolds N."/>
            <person name="Sandor L."/>
            <person name="Smith M.W."/>
            <person name="Tsang A."/>
            <person name="Grigoriev I.V."/>
            <person name="Stajich J.E."/>
            <person name="Spatafora J.W."/>
        </authorList>
    </citation>
    <scope>NUCLEOTIDE SEQUENCE</scope>
    <source>
        <strain evidence="2">RSA 2281</strain>
    </source>
</reference>
<dbReference type="InterPro" id="IPR016155">
    <property type="entry name" value="Mopterin_synth/thiamin_S_b"/>
</dbReference>
<dbReference type="Pfam" id="PF02597">
    <property type="entry name" value="ThiS"/>
    <property type="match status" value="1"/>
</dbReference>
<dbReference type="SUPFAM" id="SSF54285">
    <property type="entry name" value="MoaD/ThiS"/>
    <property type="match status" value="1"/>
</dbReference>
<proteinExistence type="predicted"/>
<evidence type="ECO:0008006" key="4">
    <source>
        <dbReference type="Google" id="ProtNLM"/>
    </source>
</evidence>
<evidence type="ECO:0000313" key="2">
    <source>
        <dbReference type="EMBL" id="KAI9246237.1"/>
    </source>
</evidence>
<dbReference type="Gene3D" id="3.10.20.30">
    <property type="match status" value="1"/>
</dbReference>
<evidence type="ECO:0000313" key="3">
    <source>
        <dbReference type="Proteomes" id="UP001209540"/>
    </source>
</evidence>
<keyword evidence="3" id="KW-1185">Reference proteome</keyword>
<dbReference type="PANTHER" id="PTHR33359:SF1">
    <property type="entry name" value="MOLYBDOPTERIN SYNTHASE SULFUR CARRIER SUBUNIT"/>
    <property type="match status" value="1"/>
</dbReference>
<evidence type="ECO:0000256" key="1">
    <source>
        <dbReference type="ARBA" id="ARBA00022741"/>
    </source>
</evidence>
<sequence length="94" mass="10687">MKVLYFAAVRDITQVESDDIQVLPDAPWTLTMLTEHLVSTYGEKLQKIVDHAIYAVNMEYVDKEDEANTQLSQNDEVAIIPPVSEMDEMGMKEP</sequence>
<dbReference type="GO" id="GO:1990133">
    <property type="term" value="C:molybdopterin adenylyltransferase complex"/>
    <property type="evidence" value="ECO:0007669"/>
    <property type="project" value="TreeGrafter"/>
</dbReference>
<organism evidence="2 3">
    <name type="scientific">Phascolomyces articulosus</name>
    <dbReference type="NCBI Taxonomy" id="60185"/>
    <lineage>
        <taxon>Eukaryota</taxon>
        <taxon>Fungi</taxon>
        <taxon>Fungi incertae sedis</taxon>
        <taxon>Mucoromycota</taxon>
        <taxon>Mucoromycotina</taxon>
        <taxon>Mucoromycetes</taxon>
        <taxon>Mucorales</taxon>
        <taxon>Lichtheimiaceae</taxon>
        <taxon>Phascolomyces</taxon>
    </lineage>
</organism>
<dbReference type="AlphaFoldDB" id="A0AAD5JNK6"/>
<dbReference type="GO" id="GO:0006777">
    <property type="term" value="P:Mo-molybdopterin cofactor biosynthetic process"/>
    <property type="evidence" value="ECO:0007669"/>
    <property type="project" value="InterPro"/>
</dbReference>
<protein>
    <recommendedName>
        <fullName evidence="4">MOCS2A</fullName>
    </recommendedName>
</protein>
<dbReference type="GO" id="GO:0000166">
    <property type="term" value="F:nucleotide binding"/>
    <property type="evidence" value="ECO:0007669"/>
    <property type="project" value="UniProtKB-KW"/>
</dbReference>
<dbReference type="CDD" id="cd00754">
    <property type="entry name" value="Ubl_MoaD"/>
    <property type="match status" value="1"/>
</dbReference>
<reference evidence="2" key="1">
    <citation type="journal article" date="2022" name="IScience">
        <title>Evolution of zygomycete secretomes and the origins of terrestrial fungal ecologies.</title>
        <authorList>
            <person name="Chang Y."/>
            <person name="Wang Y."/>
            <person name="Mondo S."/>
            <person name="Ahrendt S."/>
            <person name="Andreopoulos W."/>
            <person name="Barry K."/>
            <person name="Beard J."/>
            <person name="Benny G.L."/>
            <person name="Blankenship S."/>
            <person name="Bonito G."/>
            <person name="Cuomo C."/>
            <person name="Desiro A."/>
            <person name="Gervers K.A."/>
            <person name="Hundley H."/>
            <person name="Kuo A."/>
            <person name="LaButti K."/>
            <person name="Lang B.F."/>
            <person name="Lipzen A."/>
            <person name="O'Donnell K."/>
            <person name="Pangilinan J."/>
            <person name="Reynolds N."/>
            <person name="Sandor L."/>
            <person name="Smith M.E."/>
            <person name="Tsang A."/>
            <person name="Grigoriev I.V."/>
            <person name="Stajich J.E."/>
            <person name="Spatafora J.W."/>
        </authorList>
    </citation>
    <scope>NUCLEOTIDE SEQUENCE</scope>
    <source>
        <strain evidence="2">RSA 2281</strain>
    </source>
</reference>
<dbReference type="InterPro" id="IPR044672">
    <property type="entry name" value="MOCS2A"/>
</dbReference>
<keyword evidence="1" id="KW-0547">Nucleotide-binding</keyword>
<dbReference type="PANTHER" id="PTHR33359">
    <property type="entry name" value="MOLYBDOPTERIN SYNTHASE SULFUR CARRIER SUBUNIT"/>
    <property type="match status" value="1"/>
</dbReference>
<dbReference type="EMBL" id="JAIXMP010000047">
    <property type="protein sequence ID" value="KAI9246237.1"/>
    <property type="molecule type" value="Genomic_DNA"/>
</dbReference>
<dbReference type="InterPro" id="IPR012675">
    <property type="entry name" value="Beta-grasp_dom_sf"/>
</dbReference>
<gene>
    <name evidence="2" type="ORF">BDA99DRAFT_609631</name>
</gene>